<comment type="catalytic activity">
    <reaction evidence="11">
        <text>12-(9Z-octadecenoyloxy)-octadecanoate + H2O = 12-hydroxyoctadecanoate + (9Z)-octadecenoate + H(+)</text>
        <dbReference type="Rhea" id="RHEA:52060"/>
        <dbReference type="ChEBI" id="CHEBI:15377"/>
        <dbReference type="ChEBI" id="CHEBI:15378"/>
        <dbReference type="ChEBI" id="CHEBI:30823"/>
        <dbReference type="ChEBI" id="CHEBI:84201"/>
        <dbReference type="ChEBI" id="CHEBI:136302"/>
    </reaction>
    <physiologicalReaction direction="left-to-right" evidence="11">
        <dbReference type="Rhea" id="RHEA:52061"/>
    </physiologicalReaction>
</comment>
<evidence type="ECO:0000256" key="13">
    <source>
        <dbReference type="ARBA" id="ARBA00049221"/>
    </source>
</evidence>
<dbReference type="Pfam" id="PF04750">
    <property type="entry name" value="Far-17a_AIG1"/>
    <property type="match status" value="1"/>
</dbReference>
<comment type="subcellular location">
    <subcellularLocation>
        <location evidence="2">Endomembrane system</location>
        <topology evidence="2">Multi-pass membrane protein</topology>
    </subcellularLocation>
</comment>
<comment type="similarity">
    <text evidence="3">Belongs to the AIG1 family.</text>
</comment>
<sequence length="238" mass="27961">MDRPNVVDCIRLVVHVAATTHLSIAIYYDYNFAILPKLAMDLQLEPPYGGKFKYLTFICGIIQTSYYTLALAYDVVGGRRIRRLRDYLLATYVVPLALTVSFTFWTLYSIDREGIYPKVLDLVYPNWLNQAMHTYVVIYGVAELCVTRHIYPSRRHGFAGLAMFMVWYLGWLHLLWYRTGIWVYPFLGALSWYVRILFFAIIIGLAFVYYMLGQYLNYVLWVRPKGERNVPPRIVSYR</sequence>
<evidence type="ECO:0000256" key="16">
    <source>
        <dbReference type="ARBA" id="ARBA00049428"/>
    </source>
</evidence>
<gene>
    <name evidence="19" type="primary">LOC115623037</name>
</gene>
<evidence type="ECO:0000313" key="18">
    <source>
        <dbReference type="Proteomes" id="UP000504634"/>
    </source>
</evidence>
<dbReference type="OrthoDB" id="1898221at2759"/>
<dbReference type="PANTHER" id="PTHR10989:SF16">
    <property type="entry name" value="AT02829P-RELATED"/>
    <property type="match status" value="1"/>
</dbReference>
<evidence type="ECO:0000256" key="7">
    <source>
        <dbReference type="ARBA" id="ARBA00047368"/>
    </source>
</evidence>
<protein>
    <submittedName>
        <fullName evidence="19">Androgen-induced gene 1 protein</fullName>
    </submittedName>
</protein>
<feature type="transmembrane region" description="Helical" evidence="17">
    <location>
        <begin position="127"/>
        <end position="146"/>
    </location>
</feature>
<proteinExistence type="inferred from homology"/>
<comment type="catalytic activity">
    <reaction evidence="9">
        <text>9-hexadecanoyloxy-octadecanoate + H2O = 9-hydroxy-octadecanoate + hexadecanoate + H(+)</text>
        <dbReference type="Rhea" id="RHEA:52052"/>
        <dbReference type="ChEBI" id="CHEBI:7896"/>
        <dbReference type="ChEBI" id="CHEBI:15377"/>
        <dbReference type="ChEBI" id="CHEBI:15378"/>
        <dbReference type="ChEBI" id="CHEBI:83670"/>
        <dbReference type="ChEBI" id="CHEBI:136286"/>
    </reaction>
    <physiologicalReaction direction="left-to-right" evidence="9">
        <dbReference type="Rhea" id="RHEA:52053"/>
    </physiologicalReaction>
</comment>
<evidence type="ECO:0000256" key="4">
    <source>
        <dbReference type="ARBA" id="ARBA00022692"/>
    </source>
</evidence>
<dbReference type="GO" id="GO:0016020">
    <property type="term" value="C:membrane"/>
    <property type="evidence" value="ECO:0007669"/>
    <property type="project" value="InterPro"/>
</dbReference>
<dbReference type="Proteomes" id="UP000504634">
    <property type="component" value="Unplaced"/>
</dbReference>
<comment type="catalytic activity">
    <reaction evidence="13">
        <text>9-octadecanoyloxy-octadecanoate + H2O = 9-hydroxy-octadecanoate + octadecanoate + H(+)</text>
        <dbReference type="Rhea" id="RHEA:52096"/>
        <dbReference type="ChEBI" id="CHEBI:15377"/>
        <dbReference type="ChEBI" id="CHEBI:15378"/>
        <dbReference type="ChEBI" id="CHEBI:25629"/>
        <dbReference type="ChEBI" id="CHEBI:136286"/>
        <dbReference type="ChEBI" id="CHEBI:136373"/>
    </reaction>
    <physiologicalReaction direction="left-to-right" evidence="13">
        <dbReference type="Rhea" id="RHEA:52097"/>
    </physiologicalReaction>
</comment>
<evidence type="ECO:0000256" key="2">
    <source>
        <dbReference type="ARBA" id="ARBA00004127"/>
    </source>
</evidence>
<reference evidence="19" key="1">
    <citation type="submission" date="2025-08" db="UniProtKB">
        <authorList>
            <consortium name="RefSeq"/>
        </authorList>
    </citation>
    <scope>IDENTIFICATION</scope>
    <source>
        <strain evidence="19">11010-0011.00</strain>
        <tissue evidence="19">Whole body</tissue>
    </source>
</reference>
<name>A0A6J2TAL4_DROLE</name>
<comment type="catalytic activity">
    <reaction evidence="7">
        <text>12-hexadecanoyloxy-octadecanoate + H2O = 12-hydroxyoctadecanoate + hexadecanoate + H(+)</text>
        <dbReference type="Rhea" id="RHEA:52056"/>
        <dbReference type="ChEBI" id="CHEBI:7896"/>
        <dbReference type="ChEBI" id="CHEBI:15377"/>
        <dbReference type="ChEBI" id="CHEBI:15378"/>
        <dbReference type="ChEBI" id="CHEBI:83677"/>
        <dbReference type="ChEBI" id="CHEBI:84201"/>
    </reaction>
    <physiologicalReaction direction="left-to-right" evidence="7">
        <dbReference type="Rhea" id="RHEA:52057"/>
    </physiologicalReaction>
</comment>
<evidence type="ECO:0000256" key="8">
    <source>
        <dbReference type="ARBA" id="ARBA00047427"/>
    </source>
</evidence>
<evidence type="ECO:0000256" key="11">
    <source>
        <dbReference type="ARBA" id="ARBA00048701"/>
    </source>
</evidence>
<feature type="transmembrane region" description="Helical" evidence="17">
    <location>
        <begin position="87"/>
        <end position="107"/>
    </location>
</feature>
<keyword evidence="18" id="KW-1185">Reference proteome</keyword>
<feature type="transmembrane region" description="Helical" evidence="17">
    <location>
        <begin position="12"/>
        <end position="34"/>
    </location>
</feature>
<evidence type="ECO:0000256" key="12">
    <source>
        <dbReference type="ARBA" id="ARBA00048800"/>
    </source>
</evidence>
<dbReference type="RefSeq" id="XP_030373074.1">
    <property type="nucleotide sequence ID" value="XM_030517214.1"/>
</dbReference>
<keyword evidence="4 17" id="KW-0812">Transmembrane</keyword>
<feature type="transmembrane region" description="Helical" evidence="17">
    <location>
        <begin position="192"/>
        <end position="212"/>
    </location>
</feature>
<evidence type="ECO:0000256" key="6">
    <source>
        <dbReference type="ARBA" id="ARBA00023136"/>
    </source>
</evidence>
<evidence type="ECO:0000256" key="3">
    <source>
        <dbReference type="ARBA" id="ARBA00009300"/>
    </source>
</evidence>
<dbReference type="GO" id="GO:0012505">
    <property type="term" value="C:endomembrane system"/>
    <property type="evidence" value="ECO:0007669"/>
    <property type="project" value="UniProtKB-SubCell"/>
</dbReference>
<comment type="catalytic activity">
    <reaction evidence="10">
        <text>12-octadecanoyloxy-octadecanoate + H2O = 12-hydroxyoctadecanoate + octadecanoate + H(+)</text>
        <dbReference type="Rhea" id="RHEA:52080"/>
        <dbReference type="ChEBI" id="CHEBI:15377"/>
        <dbReference type="ChEBI" id="CHEBI:15378"/>
        <dbReference type="ChEBI" id="CHEBI:25629"/>
        <dbReference type="ChEBI" id="CHEBI:84201"/>
        <dbReference type="ChEBI" id="CHEBI:136330"/>
    </reaction>
    <physiologicalReaction direction="left-to-right" evidence="10">
        <dbReference type="Rhea" id="RHEA:52081"/>
    </physiologicalReaction>
</comment>
<keyword evidence="5 17" id="KW-1133">Transmembrane helix</keyword>
<keyword evidence="6 17" id="KW-0472">Membrane</keyword>
<organism evidence="18 19">
    <name type="scientific">Drosophila lebanonensis</name>
    <name type="common">Fruit fly</name>
    <name type="synonym">Scaptodrosophila lebanonensis</name>
    <dbReference type="NCBI Taxonomy" id="7225"/>
    <lineage>
        <taxon>Eukaryota</taxon>
        <taxon>Metazoa</taxon>
        <taxon>Ecdysozoa</taxon>
        <taxon>Arthropoda</taxon>
        <taxon>Hexapoda</taxon>
        <taxon>Insecta</taxon>
        <taxon>Pterygota</taxon>
        <taxon>Neoptera</taxon>
        <taxon>Endopterygota</taxon>
        <taxon>Diptera</taxon>
        <taxon>Brachycera</taxon>
        <taxon>Muscomorpha</taxon>
        <taxon>Ephydroidea</taxon>
        <taxon>Drosophilidae</taxon>
        <taxon>Scaptodrosophila</taxon>
    </lineage>
</organism>
<evidence type="ECO:0000256" key="17">
    <source>
        <dbReference type="SAM" id="Phobius"/>
    </source>
</evidence>
<evidence type="ECO:0000256" key="5">
    <source>
        <dbReference type="ARBA" id="ARBA00022989"/>
    </source>
</evidence>
<accession>A0A6J2TAL4</accession>
<comment type="catalytic activity">
    <reaction evidence="8">
        <text>13-octadecanoyloxy-octadecanoate + H2O = 13-hydroxy-octadecanoate + octadecanoate + H(+)</text>
        <dbReference type="Rhea" id="RHEA:52084"/>
        <dbReference type="ChEBI" id="CHEBI:15377"/>
        <dbReference type="ChEBI" id="CHEBI:15378"/>
        <dbReference type="ChEBI" id="CHEBI:25629"/>
        <dbReference type="ChEBI" id="CHEBI:136304"/>
        <dbReference type="ChEBI" id="CHEBI:136335"/>
    </reaction>
    <physiologicalReaction direction="left-to-right" evidence="8">
        <dbReference type="Rhea" id="RHEA:52085"/>
    </physiologicalReaction>
</comment>
<evidence type="ECO:0000256" key="15">
    <source>
        <dbReference type="ARBA" id="ARBA00049322"/>
    </source>
</evidence>
<dbReference type="AlphaFoldDB" id="A0A6J2TAL4"/>
<comment type="catalytic activity">
    <reaction evidence="16">
        <text>12-(9Z-hexadecenoyloxy)-octadecanoate + H2O = 12-hydroxyoctadecanoate + (9Z)-hexadecenoate + H(+)</text>
        <dbReference type="Rhea" id="RHEA:52072"/>
        <dbReference type="ChEBI" id="CHEBI:15377"/>
        <dbReference type="ChEBI" id="CHEBI:15378"/>
        <dbReference type="ChEBI" id="CHEBI:32372"/>
        <dbReference type="ChEBI" id="CHEBI:84201"/>
        <dbReference type="ChEBI" id="CHEBI:136312"/>
    </reaction>
    <physiologicalReaction direction="left-to-right" evidence="16">
        <dbReference type="Rhea" id="RHEA:52073"/>
    </physiologicalReaction>
</comment>
<evidence type="ECO:0000256" key="14">
    <source>
        <dbReference type="ARBA" id="ARBA00049296"/>
    </source>
</evidence>
<evidence type="ECO:0000256" key="1">
    <source>
        <dbReference type="ARBA" id="ARBA00000923"/>
    </source>
</evidence>
<feature type="transmembrane region" description="Helical" evidence="17">
    <location>
        <begin position="158"/>
        <end position="177"/>
    </location>
</feature>
<dbReference type="GeneID" id="115623037"/>
<comment type="catalytic activity">
    <reaction evidence="1">
        <text>9-(9Z-hexadecenoyloxy)-octadecanoate + H2O = (9Z)-hexadecenoate + 9-hydroxy-octadecanoate + H(+)</text>
        <dbReference type="Rhea" id="RHEA:52068"/>
        <dbReference type="ChEBI" id="CHEBI:15377"/>
        <dbReference type="ChEBI" id="CHEBI:15378"/>
        <dbReference type="ChEBI" id="CHEBI:32372"/>
        <dbReference type="ChEBI" id="CHEBI:136286"/>
        <dbReference type="ChEBI" id="CHEBI:136309"/>
    </reaction>
    <physiologicalReaction direction="left-to-right" evidence="1">
        <dbReference type="Rhea" id="RHEA:52069"/>
    </physiologicalReaction>
</comment>
<comment type="catalytic activity">
    <reaction evidence="15">
        <text>13-(9Z-hexadecenoyloxy)-octadecanoate + H2O = 13-hydroxy-octadecanoate + (9Z)-hexadecenoate + H(+)</text>
        <dbReference type="Rhea" id="RHEA:52076"/>
        <dbReference type="ChEBI" id="CHEBI:15377"/>
        <dbReference type="ChEBI" id="CHEBI:15378"/>
        <dbReference type="ChEBI" id="CHEBI:32372"/>
        <dbReference type="ChEBI" id="CHEBI:136304"/>
        <dbReference type="ChEBI" id="CHEBI:136315"/>
    </reaction>
    <physiologicalReaction direction="left-to-right" evidence="15">
        <dbReference type="Rhea" id="RHEA:52077"/>
    </physiologicalReaction>
</comment>
<feature type="transmembrane region" description="Helical" evidence="17">
    <location>
        <begin position="54"/>
        <end position="75"/>
    </location>
</feature>
<comment type="catalytic activity">
    <reaction evidence="14">
        <text>13-(9Z-octadecenoyloxy)-octadecanoate + H2O = 13-hydroxy-octadecanoate + (9Z)-octadecenoate + H(+)</text>
        <dbReference type="Rhea" id="RHEA:52064"/>
        <dbReference type="ChEBI" id="CHEBI:15377"/>
        <dbReference type="ChEBI" id="CHEBI:15378"/>
        <dbReference type="ChEBI" id="CHEBI:30823"/>
        <dbReference type="ChEBI" id="CHEBI:136303"/>
        <dbReference type="ChEBI" id="CHEBI:136304"/>
    </reaction>
    <physiologicalReaction direction="left-to-right" evidence="14">
        <dbReference type="Rhea" id="RHEA:52065"/>
    </physiologicalReaction>
</comment>
<evidence type="ECO:0000256" key="10">
    <source>
        <dbReference type="ARBA" id="ARBA00048680"/>
    </source>
</evidence>
<comment type="catalytic activity">
    <reaction evidence="12">
        <text>9-(9Z-octadecenoyloxy)-octadecanoate + H2O = 9-hydroxy-octadecanoate + (9Z)-octadecenoate + H(+)</text>
        <dbReference type="Rhea" id="RHEA:52048"/>
        <dbReference type="ChEBI" id="CHEBI:15377"/>
        <dbReference type="ChEBI" id="CHEBI:15378"/>
        <dbReference type="ChEBI" id="CHEBI:30823"/>
        <dbReference type="ChEBI" id="CHEBI:136282"/>
        <dbReference type="ChEBI" id="CHEBI:136286"/>
    </reaction>
    <physiologicalReaction direction="left-to-right" evidence="12">
        <dbReference type="Rhea" id="RHEA:52049"/>
    </physiologicalReaction>
</comment>
<dbReference type="PANTHER" id="PTHR10989">
    <property type="entry name" value="ANDROGEN-INDUCED PROTEIN 1-RELATED"/>
    <property type="match status" value="1"/>
</dbReference>
<evidence type="ECO:0000313" key="19">
    <source>
        <dbReference type="RefSeq" id="XP_030373074.1"/>
    </source>
</evidence>
<evidence type="ECO:0000256" key="9">
    <source>
        <dbReference type="ARBA" id="ARBA00047863"/>
    </source>
</evidence>
<dbReference type="InterPro" id="IPR006838">
    <property type="entry name" value="ADTRP_AIG1"/>
</dbReference>